<feature type="compositionally biased region" description="Low complexity" evidence="2">
    <location>
        <begin position="736"/>
        <end position="751"/>
    </location>
</feature>
<evidence type="ECO:0000256" key="2">
    <source>
        <dbReference type="SAM" id="MobiDB-lite"/>
    </source>
</evidence>
<dbReference type="AlphaFoldDB" id="A0A1E1MU46"/>
<protein>
    <submittedName>
        <fullName evidence="3">Uncharacterized protein</fullName>
    </submittedName>
</protein>
<organism evidence="3 4">
    <name type="scientific">Rhynchosporium secalis</name>
    <name type="common">Barley scald fungus</name>
    <dbReference type="NCBI Taxonomy" id="38038"/>
    <lineage>
        <taxon>Eukaryota</taxon>
        <taxon>Fungi</taxon>
        <taxon>Dikarya</taxon>
        <taxon>Ascomycota</taxon>
        <taxon>Pezizomycotina</taxon>
        <taxon>Leotiomycetes</taxon>
        <taxon>Helotiales</taxon>
        <taxon>Ploettnerulaceae</taxon>
        <taxon>Rhynchosporium</taxon>
    </lineage>
</organism>
<name>A0A1E1MU46_RHYSE</name>
<keyword evidence="1" id="KW-0175">Coiled coil</keyword>
<reference evidence="4" key="1">
    <citation type="submission" date="2016-03" db="EMBL/GenBank/DDBJ databases">
        <authorList>
            <person name="Guldener U."/>
        </authorList>
    </citation>
    <scope>NUCLEOTIDE SEQUENCE [LARGE SCALE GENOMIC DNA]</scope>
</reference>
<evidence type="ECO:0000313" key="4">
    <source>
        <dbReference type="Proteomes" id="UP000177625"/>
    </source>
</evidence>
<keyword evidence="4" id="KW-1185">Reference proteome</keyword>
<feature type="compositionally biased region" description="Polar residues" evidence="2">
    <location>
        <begin position="752"/>
        <end position="783"/>
    </location>
</feature>
<evidence type="ECO:0000256" key="1">
    <source>
        <dbReference type="SAM" id="Coils"/>
    </source>
</evidence>
<feature type="region of interest" description="Disordered" evidence="2">
    <location>
        <begin position="1064"/>
        <end position="1087"/>
    </location>
</feature>
<sequence>MASSSINFDDCDDDNEDGFVLDDGHEILRRSRQPLGLHKGYVPGWKPDHALREFYQNWKDAIVEGAQIQHKDLKVLDKGFTNKKVYIVEARHPTSNKLLGFIRLKDGMLELTNFGAQLSRRALHLGKSSKKNNAEAAGKHGEGFKIASLVMIRQGYLVQYEASKCRWKMKLHGKDLDTLYCFLDPPSDATIQNQMKAYRKKVAAGTPRELKNNMWEDVCVQIGQVRRRGEKIETEDFKKWIKVVLDLDPPSKMIQTVHGSLILDPMFSNKLYLKGLLLEGNFGKEFRFGYNLLAGQVNRDRERLVNSKQEAKRFANIWAEAIEIDKNIVEKFVSMLREDKVADVQGVYPFISEEVAAKLWQHLLEQDGEDECFYHDIKNGHMEIELIKKSLKKTPAQLPTLLWETFQRYNLVRTPREQQCRLLSRAPVSTNRTTSYSLHVARALRAALALDVRTKDLNVILKSGVKADLDLLLEGTDLQINDKWLDFEEGHQLAPCWLSRQKSRKFSDSEHFSCDHIVTDLYEMVLEELKRLPGSSSGSISESDNFLYQRVCECLRQMPLMITSQADPFSHMIRVSWTDLEGDVLSRLHGLDPKCRVTLHQESTCASRRGDLLLIGLCADQGLADSSTSSRLSITEATNPCQCPQKIVSQKDFGANFDDLDHKQHYFPMVSRNDCNAFFGLAPESLSPVAISIGIKPENSSPTAPRSREVRSHDRSSDGSDSSNLRNQYGDSGYENESPSNSIPNPSASRSITQSYSNGLLSSGTSRRYASPGNVSPVSGSATRVGQDIEQLQAKNESLTGKIAAKNWKLSTLKKEIASLTIKLADTEEELQALRLNFDSTKTAFGDLEKKNATSETEVLQKQQQIETVEEAVRQVRGDLEASQQRCAELQNSFLQSYNVNKDLEEQLGTTHRELIQVNAYYENNEGQLEDATVDSLAKINQIERLELDIRSANEKLQARHTEIDGLNARILRLSSGKIADGDEDCLPSQLQRLQITCDQLRTQRRGLKDRIADLERRLSAAEQAYDTQVRLASDTAQRRDRNSQAFIVKSELSRDATQFRGLKREREDDDDLYGAGNPGPPSRALGNVINLIND</sequence>
<proteinExistence type="predicted"/>
<accession>A0A1E1MU46</accession>
<evidence type="ECO:0000313" key="3">
    <source>
        <dbReference type="EMBL" id="CZT52616.1"/>
    </source>
</evidence>
<feature type="coiled-coil region" evidence="1">
    <location>
        <begin position="991"/>
        <end position="1032"/>
    </location>
</feature>
<feature type="region of interest" description="Disordered" evidence="2">
    <location>
        <begin position="694"/>
        <end position="783"/>
    </location>
</feature>
<dbReference type="Proteomes" id="UP000177625">
    <property type="component" value="Unassembled WGS sequence"/>
</dbReference>
<dbReference type="Gene3D" id="1.10.287.1490">
    <property type="match status" value="1"/>
</dbReference>
<dbReference type="EMBL" id="FJVC01000610">
    <property type="protein sequence ID" value="CZT52616.1"/>
    <property type="molecule type" value="Genomic_DNA"/>
</dbReference>
<gene>
    <name evidence="3" type="ORF">RSE6_13968</name>
</gene>
<feature type="compositionally biased region" description="Basic and acidic residues" evidence="2">
    <location>
        <begin position="706"/>
        <end position="718"/>
    </location>
</feature>
<feature type="coiled-coil region" evidence="1">
    <location>
        <begin position="789"/>
        <end position="893"/>
    </location>
</feature>